<dbReference type="PANTHER" id="PTHR47506:SF1">
    <property type="entry name" value="HTH-TYPE TRANSCRIPTIONAL REGULATOR YJDC"/>
    <property type="match status" value="1"/>
</dbReference>
<evidence type="ECO:0000313" key="7">
    <source>
        <dbReference type="Proteomes" id="UP000272474"/>
    </source>
</evidence>
<evidence type="ECO:0000313" key="6">
    <source>
        <dbReference type="EMBL" id="RKN42219.1"/>
    </source>
</evidence>
<name>A0A3A9Z2F7_9ACTN</name>
<dbReference type="Pfam" id="PF00440">
    <property type="entry name" value="TetR_N"/>
    <property type="match status" value="1"/>
</dbReference>
<accession>A0A3A9Z2F7</accession>
<gene>
    <name evidence="6" type="ORF">D7294_12255</name>
</gene>
<dbReference type="AlphaFoldDB" id="A0A3A9Z2F7"/>
<proteinExistence type="predicted"/>
<dbReference type="Gene3D" id="1.10.357.10">
    <property type="entry name" value="Tetracycline Repressor, domain 2"/>
    <property type="match status" value="1"/>
</dbReference>
<keyword evidence="2 4" id="KW-0238">DNA-binding</keyword>
<dbReference type="SUPFAM" id="SSF46689">
    <property type="entry name" value="Homeodomain-like"/>
    <property type="match status" value="1"/>
</dbReference>
<dbReference type="InterPro" id="IPR001647">
    <property type="entry name" value="HTH_TetR"/>
</dbReference>
<evidence type="ECO:0000256" key="3">
    <source>
        <dbReference type="ARBA" id="ARBA00023163"/>
    </source>
</evidence>
<comment type="caution">
    <text evidence="6">The sequence shown here is derived from an EMBL/GenBank/DDBJ whole genome shotgun (WGS) entry which is preliminary data.</text>
</comment>
<evidence type="ECO:0000256" key="2">
    <source>
        <dbReference type="ARBA" id="ARBA00023125"/>
    </source>
</evidence>
<dbReference type="GO" id="GO:0003677">
    <property type="term" value="F:DNA binding"/>
    <property type="evidence" value="ECO:0007669"/>
    <property type="project" value="UniProtKB-UniRule"/>
</dbReference>
<sequence>MSRQRGTRARGHLTAADWAEAALAAMREGGGLAAIAIEPIAARLGATKGSFYWHFANRDALIEAALARWETLRTEEVLAQLQLATDPMTRIRELFQQVTAAVAEDPTEIALLAQAGHPVAGPVLRRVTQRRLDYLAGLFGELGLPEAEARQRSLQAYCGYLGRAQLAHAMPEVLPTGEENARYLDAVIASLLGRRSRPGG</sequence>
<dbReference type="EMBL" id="RBAL01000006">
    <property type="protein sequence ID" value="RKN42219.1"/>
    <property type="molecule type" value="Genomic_DNA"/>
</dbReference>
<keyword evidence="3" id="KW-0804">Transcription</keyword>
<evidence type="ECO:0000256" key="4">
    <source>
        <dbReference type="PROSITE-ProRule" id="PRU00335"/>
    </source>
</evidence>
<keyword evidence="7" id="KW-1185">Reference proteome</keyword>
<dbReference type="Proteomes" id="UP000272474">
    <property type="component" value="Unassembled WGS sequence"/>
</dbReference>
<organism evidence="6 7">
    <name type="scientific">Streptomyces hoynatensis</name>
    <dbReference type="NCBI Taxonomy" id="1141874"/>
    <lineage>
        <taxon>Bacteria</taxon>
        <taxon>Bacillati</taxon>
        <taxon>Actinomycetota</taxon>
        <taxon>Actinomycetes</taxon>
        <taxon>Kitasatosporales</taxon>
        <taxon>Streptomycetaceae</taxon>
        <taxon>Streptomyces</taxon>
    </lineage>
</organism>
<feature type="domain" description="HTH tetR-type" evidence="5">
    <location>
        <begin position="12"/>
        <end position="73"/>
    </location>
</feature>
<feature type="DNA-binding region" description="H-T-H motif" evidence="4">
    <location>
        <begin position="36"/>
        <end position="55"/>
    </location>
</feature>
<dbReference type="OrthoDB" id="3218408at2"/>
<evidence type="ECO:0000259" key="5">
    <source>
        <dbReference type="PROSITE" id="PS50977"/>
    </source>
</evidence>
<evidence type="ECO:0000256" key="1">
    <source>
        <dbReference type="ARBA" id="ARBA00023015"/>
    </source>
</evidence>
<reference evidence="6 7" key="1">
    <citation type="journal article" date="2014" name="Int. J. Syst. Evol. Microbiol.">
        <title>Streptomyces hoynatensis sp. nov., isolated from deep marine sediment.</title>
        <authorList>
            <person name="Veyisoglu A."/>
            <person name="Sahin N."/>
        </authorList>
    </citation>
    <scope>NUCLEOTIDE SEQUENCE [LARGE SCALE GENOMIC DNA]</scope>
    <source>
        <strain evidence="6 7">KCTC 29097</strain>
    </source>
</reference>
<dbReference type="PROSITE" id="PS50977">
    <property type="entry name" value="HTH_TETR_2"/>
    <property type="match status" value="1"/>
</dbReference>
<dbReference type="InterPro" id="IPR009057">
    <property type="entry name" value="Homeodomain-like_sf"/>
</dbReference>
<protein>
    <submittedName>
        <fullName evidence="6">TetR family transcriptional regulator</fullName>
    </submittedName>
</protein>
<dbReference type="RefSeq" id="WP_120678757.1">
    <property type="nucleotide sequence ID" value="NZ_RBAL01000006.1"/>
</dbReference>
<keyword evidence="1" id="KW-0805">Transcription regulation</keyword>
<dbReference type="PANTHER" id="PTHR47506">
    <property type="entry name" value="TRANSCRIPTIONAL REGULATORY PROTEIN"/>
    <property type="match status" value="1"/>
</dbReference>